<comment type="subcellular location">
    <subcellularLocation>
        <location evidence="1">Secreted</location>
    </subcellularLocation>
</comment>
<organism evidence="5 6">
    <name type="scientific">Lentzea miocenica</name>
    <dbReference type="NCBI Taxonomy" id="3095431"/>
    <lineage>
        <taxon>Bacteria</taxon>
        <taxon>Bacillati</taxon>
        <taxon>Actinomycetota</taxon>
        <taxon>Actinomycetes</taxon>
        <taxon>Pseudonocardiales</taxon>
        <taxon>Pseudonocardiaceae</taxon>
        <taxon>Lentzea</taxon>
    </lineage>
</organism>
<feature type="region of interest" description="Disordered" evidence="3">
    <location>
        <begin position="96"/>
        <end position="158"/>
    </location>
</feature>
<sequence length="247" mass="25134">MLQLVLVAALAASGTTAAPDPATTARIEAGRLVITGAPARASQIHVSGTTISDAGTMRAGTGCTRLSASRVQCAQVQKVVIYLGSRDDTVLYDSAVPTEQHGGDGNDSLHGGSGADVLQGGDGNDTITGGLGPDQLFGGDGDDVLDEPQADAGGNFLQGGYGNDKIDGAKLNMRDKADFSDHTEGMTIDLAAGIASRPGEADELKNVQDVYGTQGDDVLSGNAWPNKMYGLGGTDTCTAGQYDLCVQ</sequence>
<name>A0ABU4T0K9_9PSEU</name>
<keyword evidence="6" id="KW-1185">Reference proteome</keyword>
<dbReference type="PANTHER" id="PTHR38340:SF1">
    <property type="entry name" value="S-LAYER PROTEIN"/>
    <property type="match status" value="1"/>
</dbReference>
<dbReference type="SUPFAM" id="SSF51120">
    <property type="entry name" value="beta-Roll"/>
    <property type="match status" value="1"/>
</dbReference>
<dbReference type="InterPro" id="IPR018511">
    <property type="entry name" value="Hemolysin-typ_Ca-bd_CS"/>
</dbReference>
<dbReference type="RefSeq" id="WP_319966599.1">
    <property type="nucleotide sequence ID" value="NZ_JAXAVW010000011.1"/>
</dbReference>
<dbReference type="Gene3D" id="2.150.10.10">
    <property type="entry name" value="Serralysin-like metalloprotease, C-terminal"/>
    <property type="match status" value="2"/>
</dbReference>
<feature type="signal peptide" evidence="4">
    <location>
        <begin position="1"/>
        <end position="17"/>
    </location>
</feature>
<dbReference type="Pfam" id="PF00353">
    <property type="entry name" value="HemolysinCabind"/>
    <property type="match status" value="3"/>
</dbReference>
<gene>
    <name evidence="5" type="ORF">SK803_15050</name>
</gene>
<proteinExistence type="predicted"/>
<evidence type="ECO:0000256" key="2">
    <source>
        <dbReference type="ARBA" id="ARBA00022525"/>
    </source>
</evidence>
<dbReference type="PANTHER" id="PTHR38340">
    <property type="entry name" value="S-LAYER PROTEIN"/>
    <property type="match status" value="1"/>
</dbReference>
<comment type="caution">
    <text evidence="5">The sequence shown here is derived from an EMBL/GenBank/DDBJ whole genome shotgun (WGS) entry which is preliminary data.</text>
</comment>
<feature type="compositionally biased region" description="Acidic residues" evidence="3">
    <location>
        <begin position="140"/>
        <end position="149"/>
    </location>
</feature>
<evidence type="ECO:0008006" key="7">
    <source>
        <dbReference type="Google" id="ProtNLM"/>
    </source>
</evidence>
<evidence type="ECO:0000256" key="1">
    <source>
        <dbReference type="ARBA" id="ARBA00004613"/>
    </source>
</evidence>
<evidence type="ECO:0000256" key="4">
    <source>
        <dbReference type="SAM" id="SignalP"/>
    </source>
</evidence>
<dbReference type="PRINTS" id="PR00313">
    <property type="entry name" value="CABNDNGRPT"/>
</dbReference>
<dbReference type="EMBL" id="JAXAVW010000011">
    <property type="protein sequence ID" value="MDX8031542.1"/>
    <property type="molecule type" value="Genomic_DNA"/>
</dbReference>
<dbReference type="InterPro" id="IPR011049">
    <property type="entry name" value="Serralysin-like_metalloprot_C"/>
</dbReference>
<evidence type="ECO:0000313" key="5">
    <source>
        <dbReference type="EMBL" id="MDX8031542.1"/>
    </source>
</evidence>
<dbReference type="InterPro" id="IPR050557">
    <property type="entry name" value="RTX_toxin/Mannuronan_C5-epim"/>
</dbReference>
<dbReference type="InterPro" id="IPR001343">
    <property type="entry name" value="Hemolysn_Ca-bd"/>
</dbReference>
<keyword evidence="2" id="KW-0964">Secreted</keyword>
<reference evidence="5 6" key="1">
    <citation type="submission" date="2023-11" db="EMBL/GenBank/DDBJ databases">
        <title>Lentzea sokolovensis, sp. nov., Lentzea kristufkii, sp. nov., and Lentzea miocenensis, sp. nov., rare actinobacteria from Sokolov Coal Basin, Miocene lacustrine sediment, Czech Republic.</title>
        <authorList>
            <person name="Lara A."/>
            <person name="Kotroba L."/>
            <person name="Nouioui I."/>
            <person name="Neumann-Schaal M."/>
            <person name="Mast Y."/>
            <person name="Chronakova A."/>
        </authorList>
    </citation>
    <scope>NUCLEOTIDE SEQUENCE [LARGE SCALE GENOMIC DNA]</scope>
    <source>
        <strain evidence="5 6">BCCO 10_0856</strain>
    </source>
</reference>
<keyword evidence="4" id="KW-0732">Signal</keyword>
<dbReference type="PROSITE" id="PS00330">
    <property type="entry name" value="HEMOLYSIN_CALCIUM"/>
    <property type="match status" value="3"/>
</dbReference>
<dbReference type="Proteomes" id="UP001285521">
    <property type="component" value="Unassembled WGS sequence"/>
</dbReference>
<accession>A0ABU4T0K9</accession>
<protein>
    <recommendedName>
        <fullName evidence="7">Hemolysin-type calcium-binding repeat-containing protein</fullName>
    </recommendedName>
</protein>
<feature type="chain" id="PRO_5045372179" description="Hemolysin-type calcium-binding repeat-containing protein" evidence="4">
    <location>
        <begin position="18"/>
        <end position="247"/>
    </location>
</feature>
<evidence type="ECO:0000313" key="6">
    <source>
        <dbReference type="Proteomes" id="UP001285521"/>
    </source>
</evidence>
<evidence type="ECO:0000256" key="3">
    <source>
        <dbReference type="SAM" id="MobiDB-lite"/>
    </source>
</evidence>